<evidence type="ECO:0000313" key="2">
    <source>
        <dbReference type="Proteomes" id="UP000663879"/>
    </source>
</evidence>
<reference evidence="1" key="1">
    <citation type="submission" date="2021-02" db="EMBL/GenBank/DDBJ databases">
        <authorList>
            <person name="Nowell W R."/>
        </authorList>
    </citation>
    <scope>NUCLEOTIDE SEQUENCE</scope>
    <source>
        <strain evidence="1">Ploen Becks lab</strain>
    </source>
</reference>
<dbReference type="Proteomes" id="UP000663879">
    <property type="component" value="Unassembled WGS sequence"/>
</dbReference>
<dbReference type="EMBL" id="CAJNOC010009440">
    <property type="protein sequence ID" value="CAF1129021.1"/>
    <property type="molecule type" value="Genomic_DNA"/>
</dbReference>
<feature type="non-terminal residue" evidence="1">
    <location>
        <position position="1"/>
    </location>
</feature>
<protein>
    <submittedName>
        <fullName evidence="1">Uncharacterized protein</fullName>
    </submittedName>
</protein>
<gene>
    <name evidence="1" type="ORF">OXX778_LOCUS22388</name>
</gene>
<name>A0A814R4C1_9BILA</name>
<evidence type="ECO:0000313" key="1">
    <source>
        <dbReference type="EMBL" id="CAF1129021.1"/>
    </source>
</evidence>
<keyword evidence="2" id="KW-1185">Reference proteome</keyword>
<dbReference type="OrthoDB" id="272810at2759"/>
<organism evidence="1 2">
    <name type="scientific">Brachionus calyciflorus</name>
    <dbReference type="NCBI Taxonomy" id="104777"/>
    <lineage>
        <taxon>Eukaryota</taxon>
        <taxon>Metazoa</taxon>
        <taxon>Spiralia</taxon>
        <taxon>Gnathifera</taxon>
        <taxon>Rotifera</taxon>
        <taxon>Eurotatoria</taxon>
        <taxon>Monogononta</taxon>
        <taxon>Pseudotrocha</taxon>
        <taxon>Ploima</taxon>
        <taxon>Brachionidae</taxon>
        <taxon>Brachionus</taxon>
    </lineage>
</organism>
<comment type="caution">
    <text evidence="1">The sequence shown here is derived from an EMBL/GenBank/DDBJ whole genome shotgun (WGS) entry which is preliminary data.</text>
</comment>
<dbReference type="AlphaFoldDB" id="A0A814R4C1"/>
<proteinExistence type="predicted"/>
<sequence>QSLEQIIKISDSLIYAEVCDVYKSEFRSKPIKFNGLDNPISSFNDQNAHSFDNFDNFERIFSFVSDKDDFDDESEVNLEMCIDIWFKIEKLQIDFLADVERPGQ</sequence>
<feature type="non-terminal residue" evidence="1">
    <location>
        <position position="104"/>
    </location>
</feature>
<accession>A0A814R4C1</accession>